<proteinExistence type="predicted"/>
<feature type="region of interest" description="Disordered" evidence="1">
    <location>
        <begin position="35"/>
        <end position="54"/>
    </location>
</feature>
<evidence type="ECO:0000256" key="1">
    <source>
        <dbReference type="SAM" id="MobiDB-lite"/>
    </source>
</evidence>
<evidence type="ECO:0000313" key="4">
    <source>
        <dbReference type="Proteomes" id="UP001589798"/>
    </source>
</evidence>
<dbReference type="RefSeq" id="WP_343222313.1">
    <property type="nucleotide sequence ID" value="NZ_JBHLWK010000028.1"/>
</dbReference>
<sequence>MRGLRGGAFYGEPPYPEAVVSDELTATSSALKGGLEDEIRGAPPDVRERCRQERSRPQIEDLRVAIDNALRRLSPKSAMAQALAYGRRRWEALTRFLDEGTAEIDNNIAER</sequence>
<keyword evidence="4" id="KW-1185">Reference proteome</keyword>
<dbReference type="PANTHER" id="PTHR33678:SF1">
    <property type="entry name" value="BLL1576 PROTEIN"/>
    <property type="match status" value="1"/>
</dbReference>
<evidence type="ECO:0000313" key="3">
    <source>
        <dbReference type="EMBL" id="MFC0206458.1"/>
    </source>
</evidence>
<accession>A0ABV6D1F5</accession>
<dbReference type="Proteomes" id="UP001589798">
    <property type="component" value="Unassembled WGS sequence"/>
</dbReference>
<protein>
    <submittedName>
        <fullName evidence="3">Transposase</fullName>
    </submittedName>
</protein>
<feature type="domain" description="Transposase IS66 central" evidence="2">
    <location>
        <begin position="35"/>
        <end position="111"/>
    </location>
</feature>
<gene>
    <name evidence="3" type="ORF">ACFFJC_19515</name>
</gene>
<dbReference type="EMBL" id="JBHLWK010000028">
    <property type="protein sequence ID" value="MFC0206458.1"/>
    <property type="molecule type" value="Genomic_DNA"/>
</dbReference>
<comment type="caution">
    <text evidence="3">The sequence shown here is derived from an EMBL/GenBank/DDBJ whole genome shotgun (WGS) entry which is preliminary data.</text>
</comment>
<dbReference type="InterPro" id="IPR004291">
    <property type="entry name" value="Transposase_IS66_central"/>
</dbReference>
<reference evidence="3 4" key="1">
    <citation type="submission" date="2024-09" db="EMBL/GenBank/DDBJ databases">
        <authorList>
            <person name="Sun Q."/>
            <person name="Mori K."/>
        </authorList>
    </citation>
    <scope>NUCLEOTIDE SEQUENCE [LARGE SCALE GENOMIC DNA]</scope>
    <source>
        <strain evidence="3 4">CCM 7706</strain>
    </source>
</reference>
<name>A0ABV6D1F5_9SPHN</name>
<organism evidence="3 4">
    <name type="scientific">Novosphingobium soli</name>
    <dbReference type="NCBI Taxonomy" id="574956"/>
    <lineage>
        <taxon>Bacteria</taxon>
        <taxon>Pseudomonadati</taxon>
        <taxon>Pseudomonadota</taxon>
        <taxon>Alphaproteobacteria</taxon>
        <taxon>Sphingomonadales</taxon>
        <taxon>Sphingomonadaceae</taxon>
        <taxon>Novosphingobium</taxon>
    </lineage>
</organism>
<dbReference type="InterPro" id="IPR052344">
    <property type="entry name" value="Transposase-related"/>
</dbReference>
<evidence type="ECO:0000259" key="2">
    <source>
        <dbReference type="Pfam" id="PF03050"/>
    </source>
</evidence>
<dbReference type="PANTHER" id="PTHR33678">
    <property type="entry name" value="BLL1576 PROTEIN"/>
    <property type="match status" value="1"/>
</dbReference>
<dbReference type="Pfam" id="PF03050">
    <property type="entry name" value="DDE_Tnp_IS66"/>
    <property type="match status" value="1"/>
</dbReference>